<comment type="similarity">
    <text evidence="1">Belongs to the GSP E family.</text>
</comment>
<dbReference type="RefSeq" id="WP_281241549.1">
    <property type="nucleotide sequence ID" value="NZ_CP155571.1"/>
</dbReference>
<dbReference type="Proteomes" id="UP000216052">
    <property type="component" value="Chromosome"/>
</dbReference>
<organism evidence="3 4">
    <name type="scientific">Sporomusa acidovorans (strain ATCC 49682 / DSM 3132 / Mol)</name>
    <dbReference type="NCBI Taxonomy" id="1123286"/>
    <lineage>
        <taxon>Bacteria</taxon>
        <taxon>Bacillati</taxon>
        <taxon>Bacillota</taxon>
        <taxon>Negativicutes</taxon>
        <taxon>Selenomonadales</taxon>
        <taxon>Sporomusaceae</taxon>
        <taxon>Sporomusa</taxon>
    </lineage>
</organism>
<evidence type="ECO:0000259" key="2">
    <source>
        <dbReference type="PROSITE" id="PS00662"/>
    </source>
</evidence>
<gene>
    <name evidence="3" type="primary">pilT</name>
    <name evidence="3" type="ORF">SPACI_020560</name>
</gene>
<dbReference type="EMBL" id="CP155571">
    <property type="protein sequence ID" value="XFO72010.1"/>
    <property type="molecule type" value="Genomic_DNA"/>
</dbReference>
<protein>
    <submittedName>
        <fullName evidence="3">Twitching mobility protein</fullName>
    </submittedName>
</protein>
<dbReference type="InterPro" id="IPR050921">
    <property type="entry name" value="T4SS_GSP_E_ATPase"/>
</dbReference>
<dbReference type="Pfam" id="PF00437">
    <property type="entry name" value="T2SSE"/>
    <property type="match status" value="1"/>
</dbReference>
<dbReference type="Gene3D" id="3.40.50.300">
    <property type="entry name" value="P-loop containing nucleotide triphosphate hydrolases"/>
    <property type="match status" value="1"/>
</dbReference>
<dbReference type="PROSITE" id="PS00662">
    <property type="entry name" value="T2SP_E"/>
    <property type="match status" value="1"/>
</dbReference>
<proteinExistence type="inferred from homology"/>
<dbReference type="SMART" id="SM00382">
    <property type="entry name" value="AAA"/>
    <property type="match status" value="1"/>
</dbReference>
<dbReference type="SUPFAM" id="SSF52540">
    <property type="entry name" value="P-loop containing nucleoside triphosphate hydrolases"/>
    <property type="match status" value="1"/>
</dbReference>
<dbReference type="InterPro" id="IPR003593">
    <property type="entry name" value="AAA+_ATPase"/>
</dbReference>
<feature type="domain" description="Bacterial type II secretion system protein E" evidence="2">
    <location>
        <begin position="205"/>
        <end position="219"/>
    </location>
</feature>
<evidence type="ECO:0000313" key="4">
    <source>
        <dbReference type="Proteomes" id="UP000216052"/>
    </source>
</evidence>
<sequence length="363" mass="40122">MFTINPIKRGDRPMIETLLHTAVTQKASDIHLSVGVPPIFRINGSLITTDNSPLTQEDTLAIFQAITSVDQQARFQENGELDFAFAINGLSRFRVNAYRQRGFVAIAVRVLNESIVSLDELGLPTVVKSLARMPRGLVLITGPTGSGKSTTLAAMVDLINYERSFHILTLEDPIEYLHQHRKCVISQREVPTDSTTFASGLKAALREDPDVIMVGEMRDAETIGIAVTAAETGHLVLASLHTCDAARTVDRIIDVFPPYQQQQIRIQLALTLQGIISQQLIPRCDGNGRTVAVEILMATPAVRNLIREGKTHQISSVIQTGTKFGMQSMDFSLKMLYQRGVISYQDALAYSLNQENFIFLADR</sequence>
<dbReference type="InterPro" id="IPR001482">
    <property type="entry name" value="T2SS/T4SS_dom"/>
</dbReference>
<keyword evidence="4" id="KW-1185">Reference proteome</keyword>
<dbReference type="PANTHER" id="PTHR30486">
    <property type="entry name" value="TWITCHING MOTILITY PROTEIN PILT"/>
    <property type="match status" value="1"/>
</dbReference>
<evidence type="ECO:0000256" key="1">
    <source>
        <dbReference type="ARBA" id="ARBA00006611"/>
    </source>
</evidence>
<dbReference type="InterPro" id="IPR027417">
    <property type="entry name" value="P-loop_NTPase"/>
</dbReference>
<dbReference type="CDD" id="cd01131">
    <property type="entry name" value="PilT"/>
    <property type="match status" value="1"/>
</dbReference>
<reference evidence="3" key="1">
    <citation type="submission" date="2024-05" db="EMBL/GenBank/DDBJ databases">
        <title>Isolation and characterization of Sporomusa carbonis sp. nov., a carboxydotrophic hydrogenogen in the genus of Sporomusa isolated from a charcoal burning pile.</title>
        <authorList>
            <person name="Boeer T."/>
            <person name="Rosenbaum F."/>
            <person name="Eysell L."/>
            <person name="Mueller V."/>
            <person name="Daniel R."/>
            <person name="Poehlein A."/>
        </authorList>
    </citation>
    <scope>NUCLEOTIDE SEQUENCE [LARGE SCALE GENOMIC DNA]</scope>
    <source>
        <strain evidence="3">DSM 3132</strain>
    </source>
</reference>
<dbReference type="NCBIfam" id="TIGR01420">
    <property type="entry name" value="pilT_fam"/>
    <property type="match status" value="1"/>
</dbReference>
<dbReference type="InterPro" id="IPR006321">
    <property type="entry name" value="PilT/PilU"/>
</dbReference>
<dbReference type="Gene3D" id="3.30.450.90">
    <property type="match status" value="1"/>
</dbReference>
<name>A0ABZ3J1T9_SPOA4</name>
<evidence type="ECO:0000313" key="3">
    <source>
        <dbReference type="EMBL" id="XFO72010.1"/>
    </source>
</evidence>
<accession>A0ABZ3J1T9</accession>